<keyword evidence="1" id="KW-1133">Transmembrane helix</keyword>
<name>A0A9D1E3Q6_9BACT</name>
<dbReference type="AlphaFoldDB" id="A0A9D1E3Q6"/>
<keyword evidence="1" id="KW-0812">Transmembrane</keyword>
<dbReference type="Proteomes" id="UP000824200">
    <property type="component" value="Unassembled WGS sequence"/>
</dbReference>
<evidence type="ECO:0000313" key="2">
    <source>
        <dbReference type="EMBL" id="HIR65686.1"/>
    </source>
</evidence>
<keyword evidence="1" id="KW-0472">Membrane</keyword>
<accession>A0A9D1E3Q6</accession>
<feature type="transmembrane region" description="Helical" evidence="1">
    <location>
        <begin position="46"/>
        <end position="66"/>
    </location>
</feature>
<gene>
    <name evidence="2" type="ORF">IAC95_02195</name>
</gene>
<comment type="caution">
    <text evidence="2">The sequence shown here is derived from an EMBL/GenBank/DDBJ whole genome shotgun (WGS) entry which is preliminary data.</text>
</comment>
<feature type="transmembrane region" description="Helical" evidence="1">
    <location>
        <begin position="12"/>
        <end position="34"/>
    </location>
</feature>
<organism evidence="2 3">
    <name type="scientific">Candidatus Fimimonas gallinarum</name>
    <dbReference type="NCBI Taxonomy" id="2840821"/>
    <lineage>
        <taxon>Bacteria</taxon>
        <taxon>Pseudomonadati</taxon>
        <taxon>Myxococcota</taxon>
        <taxon>Myxococcia</taxon>
        <taxon>Myxococcales</taxon>
        <taxon>Cystobacterineae</taxon>
        <taxon>Myxococcaceae</taxon>
        <taxon>Myxococcaceae incertae sedis</taxon>
        <taxon>Candidatus Fimimonas</taxon>
    </lineage>
</organism>
<evidence type="ECO:0000313" key="3">
    <source>
        <dbReference type="Proteomes" id="UP000824200"/>
    </source>
</evidence>
<proteinExistence type="predicted"/>
<evidence type="ECO:0000256" key="1">
    <source>
        <dbReference type="SAM" id="Phobius"/>
    </source>
</evidence>
<reference evidence="2" key="1">
    <citation type="submission" date="2020-10" db="EMBL/GenBank/DDBJ databases">
        <authorList>
            <person name="Gilroy R."/>
        </authorList>
    </citation>
    <scope>NUCLEOTIDE SEQUENCE</scope>
    <source>
        <strain evidence="2">CHK121-14286</strain>
    </source>
</reference>
<sequence length="71" mass="7277">MFNDGGCGYGENGGGCLGGCNCTWILLIILFLCCCGGKMKNFNLNVNPTCLLLMVALLVCCGGISFGGGCK</sequence>
<dbReference type="EMBL" id="DVHL01000017">
    <property type="protein sequence ID" value="HIR65686.1"/>
    <property type="molecule type" value="Genomic_DNA"/>
</dbReference>
<protein>
    <submittedName>
        <fullName evidence="2">Chorion class high-cysteine HCB protein 13</fullName>
    </submittedName>
</protein>
<reference evidence="2" key="2">
    <citation type="journal article" date="2021" name="PeerJ">
        <title>Extensive microbial diversity within the chicken gut microbiome revealed by metagenomics and culture.</title>
        <authorList>
            <person name="Gilroy R."/>
            <person name="Ravi A."/>
            <person name="Getino M."/>
            <person name="Pursley I."/>
            <person name="Horton D.L."/>
            <person name="Alikhan N.F."/>
            <person name="Baker D."/>
            <person name="Gharbi K."/>
            <person name="Hall N."/>
            <person name="Watson M."/>
            <person name="Adriaenssens E.M."/>
            <person name="Foster-Nyarko E."/>
            <person name="Jarju S."/>
            <person name="Secka A."/>
            <person name="Antonio M."/>
            <person name="Oren A."/>
            <person name="Chaudhuri R.R."/>
            <person name="La Ragione R."/>
            <person name="Hildebrand F."/>
            <person name="Pallen M.J."/>
        </authorList>
    </citation>
    <scope>NUCLEOTIDE SEQUENCE</scope>
    <source>
        <strain evidence="2">CHK121-14286</strain>
    </source>
</reference>